<name>U2DUP8_9MOLU</name>
<comment type="caution">
    <text evidence="8">The sequence shown here is derived from an EMBL/GenBank/DDBJ whole genome shotgun (WGS) entry which is preliminary data.</text>
</comment>
<dbReference type="Proteomes" id="UP000005707">
    <property type="component" value="Unassembled WGS sequence"/>
</dbReference>
<keyword evidence="5 6" id="KW-0472">Membrane</keyword>
<keyword evidence="2" id="KW-1003">Cell membrane</keyword>
<evidence type="ECO:0000256" key="2">
    <source>
        <dbReference type="ARBA" id="ARBA00022475"/>
    </source>
</evidence>
<evidence type="ECO:0000259" key="7">
    <source>
        <dbReference type="Pfam" id="PF06271"/>
    </source>
</evidence>
<dbReference type="InterPro" id="IPR051791">
    <property type="entry name" value="Pra-immunoreactive"/>
</dbReference>
<dbReference type="STRING" id="1033810.HLPCO_001659"/>
<dbReference type="EMBL" id="AFNU02000005">
    <property type="protein sequence ID" value="ERJ12132.1"/>
    <property type="molecule type" value="Genomic_DNA"/>
</dbReference>
<reference evidence="8 9" key="1">
    <citation type="journal article" date="2011" name="J. Bacteriol.">
        <title>Genome sequence of Haloplasma contractile, an unusual contractile bacterium from a deep-sea anoxic brine lake.</title>
        <authorList>
            <person name="Antunes A."/>
            <person name="Alam I."/>
            <person name="El Dorry H."/>
            <person name="Siam R."/>
            <person name="Robertson A."/>
            <person name="Bajic V.B."/>
            <person name="Stingl U."/>
        </authorList>
    </citation>
    <scope>NUCLEOTIDE SEQUENCE [LARGE SCALE GENOMIC DNA]</scope>
    <source>
        <strain evidence="8 9">SSD-17B</strain>
    </source>
</reference>
<gene>
    <name evidence="8" type="ORF">HLPCO_001659</name>
</gene>
<evidence type="ECO:0000256" key="3">
    <source>
        <dbReference type="ARBA" id="ARBA00022692"/>
    </source>
</evidence>
<proteinExistence type="predicted"/>
<dbReference type="InterPro" id="IPR010432">
    <property type="entry name" value="RDD"/>
</dbReference>
<evidence type="ECO:0000256" key="6">
    <source>
        <dbReference type="SAM" id="Phobius"/>
    </source>
</evidence>
<keyword evidence="3 6" id="KW-0812">Transmembrane</keyword>
<evidence type="ECO:0000256" key="4">
    <source>
        <dbReference type="ARBA" id="ARBA00022989"/>
    </source>
</evidence>
<accession>U2DUP8</accession>
<dbReference type="InParanoid" id="U2DUP8"/>
<feature type="transmembrane region" description="Helical" evidence="6">
    <location>
        <begin position="77"/>
        <end position="100"/>
    </location>
</feature>
<dbReference type="AlphaFoldDB" id="U2DUP8"/>
<feature type="transmembrane region" description="Helical" evidence="6">
    <location>
        <begin position="121"/>
        <end position="140"/>
    </location>
</feature>
<dbReference type="RefSeq" id="WP_008825131.1">
    <property type="nucleotide sequence ID" value="NZ_AFNU02000005.1"/>
</dbReference>
<comment type="subcellular location">
    <subcellularLocation>
        <location evidence="1">Cell membrane</location>
        <topology evidence="1">Multi-pass membrane protein</topology>
    </subcellularLocation>
</comment>
<feature type="domain" description="RDD" evidence="7">
    <location>
        <begin position="27"/>
        <end position="181"/>
    </location>
</feature>
<keyword evidence="9" id="KW-1185">Reference proteome</keyword>
<sequence length="212" mass="25182">MFELLDNERLIWWKRIKSRYLFPSGAVRIGARILDFTILYSILMPLVLWEQMVLYHIEYNNLRDFSRYYEFSRNNTIIFLVLIIILELIIPLITKGQTLGKMITKQRVISKDGEYASAKQLVGRSLIYIVALSITQLKSLNSQFMYELDTRLQELGIVKILEYGFNTIIGLSVLCLFITKYHRTIYGYYTKTCVVYDRYYHKHRDQMINKSS</sequence>
<evidence type="ECO:0000256" key="5">
    <source>
        <dbReference type="ARBA" id="ARBA00023136"/>
    </source>
</evidence>
<reference evidence="8 9" key="2">
    <citation type="journal article" date="2013" name="PLoS ONE">
        <title>INDIGO - INtegrated Data Warehouse of MIcrobial GenOmes with Examples from the Red Sea Extremophiles.</title>
        <authorList>
            <person name="Alam I."/>
            <person name="Antunes A."/>
            <person name="Kamau A.A."/>
            <person name="Ba Alawi W."/>
            <person name="Kalkatawi M."/>
            <person name="Stingl U."/>
            <person name="Bajic V.B."/>
        </authorList>
    </citation>
    <scope>NUCLEOTIDE SEQUENCE [LARGE SCALE GENOMIC DNA]</scope>
    <source>
        <strain evidence="8 9">SSD-17B</strain>
    </source>
</reference>
<keyword evidence="4 6" id="KW-1133">Transmembrane helix</keyword>
<evidence type="ECO:0000313" key="9">
    <source>
        <dbReference type="Proteomes" id="UP000005707"/>
    </source>
</evidence>
<dbReference type="PANTHER" id="PTHR36115">
    <property type="entry name" value="PROLINE-RICH ANTIGEN HOMOLOG-RELATED"/>
    <property type="match status" value="1"/>
</dbReference>
<organism evidence="8 9">
    <name type="scientific">Haloplasma contractile SSD-17B</name>
    <dbReference type="NCBI Taxonomy" id="1033810"/>
    <lineage>
        <taxon>Bacteria</taxon>
        <taxon>Bacillati</taxon>
        <taxon>Mycoplasmatota</taxon>
        <taxon>Mollicutes</taxon>
        <taxon>Haloplasmatales</taxon>
        <taxon>Haloplasmataceae</taxon>
        <taxon>Haloplasma</taxon>
    </lineage>
</organism>
<feature type="transmembrane region" description="Helical" evidence="6">
    <location>
        <begin position="38"/>
        <end position="57"/>
    </location>
</feature>
<dbReference type="GO" id="GO:0005886">
    <property type="term" value="C:plasma membrane"/>
    <property type="evidence" value="ECO:0007669"/>
    <property type="project" value="UniProtKB-SubCell"/>
</dbReference>
<feature type="transmembrane region" description="Helical" evidence="6">
    <location>
        <begin position="160"/>
        <end position="179"/>
    </location>
</feature>
<protein>
    <submittedName>
        <fullName evidence="8">RDD domain containing protein</fullName>
    </submittedName>
</protein>
<evidence type="ECO:0000256" key="1">
    <source>
        <dbReference type="ARBA" id="ARBA00004651"/>
    </source>
</evidence>
<evidence type="ECO:0000313" key="8">
    <source>
        <dbReference type="EMBL" id="ERJ12132.1"/>
    </source>
</evidence>
<dbReference type="Pfam" id="PF06271">
    <property type="entry name" value="RDD"/>
    <property type="match status" value="1"/>
</dbReference>
<dbReference type="PANTHER" id="PTHR36115:SF9">
    <property type="entry name" value="LMO1584 PROTEIN"/>
    <property type="match status" value="1"/>
</dbReference>